<dbReference type="AlphaFoldDB" id="A0AA91JN71"/>
<keyword evidence="1" id="KW-0472">Membrane</keyword>
<evidence type="ECO:0000256" key="1">
    <source>
        <dbReference type="SAM" id="Phobius"/>
    </source>
</evidence>
<dbReference type="Proteomes" id="UP000183039">
    <property type="component" value="Unassembled WGS sequence"/>
</dbReference>
<evidence type="ECO:0000313" key="3">
    <source>
        <dbReference type="Proteomes" id="UP000183039"/>
    </source>
</evidence>
<sequence length="49" mass="5462">MPLLVAKVENLSLNITLALVSSAFLFVIHPFVYFLSNKIMKKLGQNGQL</sequence>
<keyword evidence="1" id="KW-0812">Transmembrane</keyword>
<organism evidence="2 3">
    <name type="scientific">Enterococcus silesiacus</name>
    <dbReference type="NCBI Taxonomy" id="332949"/>
    <lineage>
        <taxon>Bacteria</taxon>
        <taxon>Bacillati</taxon>
        <taxon>Bacillota</taxon>
        <taxon>Bacilli</taxon>
        <taxon>Lactobacillales</taxon>
        <taxon>Enterococcaceae</taxon>
        <taxon>Enterococcus</taxon>
    </lineage>
</organism>
<name>A0AA91JN71_9ENTE</name>
<protein>
    <submittedName>
        <fullName evidence="2">Uncharacterized protein</fullName>
    </submittedName>
</protein>
<keyword evidence="1" id="KW-1133">Transmembrane helix</keyword>
<feature type="transmembrane region" description="Helical" evidence="1">
    <location>
        <begin position="12"/>
        <end position="35"/>
    </location>
</feature>
<gene>
    <name evidence="2" type="ORF">RV15_GL001770</name>
</gene>
<comment type="caution">
    <text evidence="2">The sequence shown here is derived from an EMBL/GenBank/DDBJ whole genome shotgun (WGS) entry which is preliminary data.</text>
</comment>
<proteinExistence type="predicted"/>
<accession>A0AA91JN71</accession>
<evidence type="ECO:0000313" key="2">
    <source>
        <dbReference type="EMBL" id="OJG88585.1"/>
    </source>
</evidence>
<dbReference type="EMBL" id="JXLC01000025">
    <property type="protein sequence ID" value="OJG88585.1"/>
    <property type="molecule type" value="Genomic_DNA"/>
</dbReference>
<reference evidence="2 3" key="1">
    <citation type="submission" date="2014-12" db="EMBL/GenBank/DDBJ databases">
        <title>Draft genome sequences of 29 type strains of Enterococci.</title>
        <authorList>
            <person name="Zhong Z."/>
            <person name="Sun Z."/>
            <person name="Liu W."/>
            <person name="Zhang W."/>
            <person name="Zhang H."/>
        </authorList>
    </citation>
    <scope>NUCLEOTIDE SEQUENCE [LARGE SCALE GENOMIC DNA]</scope>
    <source>
        <strain evidence="2 3">DSM 22801</strain>
    </source>
</reference>